<reference evidence="8 9" key="1">
    <citation type="journal article" date="2014" name="World J. Microbiol. Biotechnol.">
        <title>Biodiversity and physiological characteristics of Antarctic and Arctic lichens-associated bacteria.</title>
        <authorList>
            <person name="Lee Y.M."/>
            <person name="Kim E.H."/>
            <person name="Lee H.K."/>
            <person name="Hong S.G."/>
        </authorList>
    </citation>
    <scope>NUCLEOTIDE SEQUENCE [LARGE SCALE GENOMIC DNA]</scope>
    <source>
        <strain evidence="8 9">PAMC 26569</strain>
    </source>
</reference>
<dbReference type="FunFam" id="3.20.20.70:FF:000044">
    <property type="entry name" value="Deoxyribose-phosphate aldolase"/>
    <property type="match status" value="1"/>
</dbReference>
<feature type="active site" description="Proton donor/acceptor" evidence="7">
    <location>
        <position position="187"/>
    </location>
</feature>
<dbReference type="GO" id="GO:0009264">
    <property type="term" value="P:deoxyribonucleotide catabolic process"/>
    <property type="evidence" value="ECO:0007669"/>
    <property type="project" value="UniProtKB-UniRule"/>
</dbReference>
<evidence type="ECO:0000256" key="4">
    <source>
        <dbReference type="ARBA" id="ARBA00023270"/>
    </source>
</evidence>
<sequence>MTDVISATDLALLIDHTILKPDATQAQVRQFCDEAKAHGFRSVCVNSIHVPLVAEQLRGSTVRVCSVVGFPLGAMPSTVKAIETTEAVAAGAEEIDMVIPVGALKEGLREIVLADIVAVRAACKNQVLKVIIETCLLTDAEKRLACELSVQAGADFVKTSTGFSTSGATIEDVALMRSVVGPSLGVKASGGVRTLEAAHAMIAAGANRIGTSSGIALVTQTAPVAGSY</sequence>
<keyword evidence="3 7" id="KW-0456">Lyase</keyword>
<dbReference type="InterPro" id="IPR002915">
    <property type="entry name" value="DeoC/FbaB/LacD_aldolase"/>
</dbReference>
<dbReference type="HAMAP" id="MF_00114">
    <property type="entry name" value="DeoC_type1"/>
    <property type="match status" value="1"/>
</dbReference>
<feature type="active site" description="Proton donor/acceptor" evidence="7">
    <location>
        <position position="96"/>
    </location>
</feature>
<dbReference type="EC" id="4.1.2.4" evidence="7"/>
<dbReference type="InterPro" id="IPR011343">
    <property type="entry name" value="DeoC"/>
</dbReference>
<dbReference type="RefSeq" id="WP_171833762.1">
    <property type="nucleotide sequence ID" value="NZ_CP053708.1"/>
</dbReference>
<dbReference type="GO" id="GO:0006018">
    <property type="term" value="P:2-deoxyribose 1-phosphate catabolic process"/>
    <property type="evidence" value="ECO:0007669"/>
    <property type="project" value="UniProtKB-UniRule"/>
</dbReference>
<organism evidence="8 9">
    <name type="scientific">Lichenicola cladoniae</name>
    <dbReference type="NCBI Taxonomy" id="1484109"/>
    <lineage>
        <taxon>Bacteria</taxon>
        <taxon>Pseudomonadati</taxon>
        <taxon>Pseudomonadota</taxon>
        <taxon>Alphaproteobacteria</taxon>
        <taxon>Acetobacterales</taxon>
        <taxon>Acetobacteraceae</taxon>
        <taxon>Lichenicola</taxon>
    </lineage>
</organism>
<evidence type="ECO:0000256" key="7">
    <source>
        <dbReference type="HAMAP-Rule" id="MF_00114"/>
    </source>
</evidence>
<dbReference type="AlphaFoldDB" id="A0A6M8HU73"/>
<evidence type="ECO:0000256" key="3">
    <source>
        <dbReference type="ARBA" id="ARBA00023239"/>
    </source>
</evidence>
<dbReference type="PIRSF" id="PIRSF001357">
    <property type="entry name" value="DeoC"/>
    <property type="match status" value="1"/>
</dbReference>
<comment type="catalytic activity">
    <reaction evidence="5 7">
        <text>2-deoxy-D-ribose 5-phosphate = D-glyceraldehyde 3-phosphate + acetaldehyde</text>
        <dbReference type="Rhea" id="RHEA:12821"/>
        <dbReference type="ChEBI" id="CHEBI:15343"/>
        <dbReference type="ChEBI" id="CHEBI:59776"/>
        <dbReference type="ChEBI" id="CHEBI:62877"/>
        <dbReference type="EC" id="4.1.2.4"/>
    </reaction>
</comment>
<comment type="function">
    <text evidence="6 7">Catalyzes a reversible aldol reaction between acetaldehyde and D-glyceraldehyde 3-phosphate to generate 2-deoxy-D-ribose 5-phosphate.</text>
</comment>
<dbReference type="GO" id="GO:0005737">
    <property type="term" value="C:cytoplasm"/>
    <property type="evidence" value="ECO:0007669"/>
    <property type="project" value="UniProtKB-SubCell"/>
</dbReference>
<evidence type="ECO:0000313" key="8">
    <source>
        <dbReference type="EMBL" id="QKE92079.1"/>
    </source>
</evidence>
<dbReference type="EMBL" id="CP053708">
    <property type="protein sequence ID" value="QKE92079.1"/>
    <property type="molecule type" value="Genomic_DNA"/>
</dbReference>
<name>A0A6M8HU73_9PROT</name>
<dbReference type="InterPro" id="IPR028581">
    <property type="entry name" value="DeoC_typeI"/>
</dbReference>
<dbReference type="Pfam" id="PF01791">
    <property type="entry name" value="DeoC"/>
    <property type="match status" value="1"/>
</dbReference>
<dbReference type="GO" id="GO:0016052">
    <property type="term" value="P:carbohydrate catabolic process"/>
    <property type="evidence" value="ECO:0007669"/>
    <property type="project" value="TreeGrafter"/>
</dbReference>
<dbReference type="SUPFAM" id="SSF51569">
    <property type="entry name" value="Aldolase"/>
    <property type="match status" value="1"/>
</dbReference>
<gene>
    <name evidence="7 8" type="primary">deoC</name>
    <name evidence="8" type="ORF">HN018_20390</name>
</gene>
<dbReference type="SMART" id="SM01133">
    <property type="entry name" value="DeoC"/>
    <property type="match status" value="1"/>
</dbReference>
<comment type="pathway">
    <text evidence="7">Carbohydrate degradation; 2-deoxy-D-ribose 1-phosphate degradation; D-glyceraldehyde 3-phosphate and acetaldehyde from 2-deoxy-alpha-D-ribose 1-phosphate: step 2/2.</text>
</comment>
<dbReference type="InterPro" id="IPR013785">
    <property type="entry name" value="Aldolase_TIM"/>
</dbReference>
<dbReference type="NCBIfam" id="TIGR00126">
    <property type="entry name" value="deoC"/>
    <property type="match status" value="1"/>
</dbReference>
<dbReference type="Gene3D" id="3.20.20.70">
    <property type="entry name" value="Aldolase class I"/>
    <property type="match status" value="1"/>
</dbReference>
<keyword evidence="4 7" id="KW-0704">Schiff base</keyword>
<evidence type="ECO:0000313" key="9">
    <source>
        <dbReference type="Proteomes" id="UP000500767"/>
    </source>
</evidence>
<evidence type="ECO:0000256" key="2">
    <source>
        <dbReference type="ARBA" id="ARBA00022490"/>
    </source>
</evidence>
<dbReference type="CDD" id="cd00959">
    <property type="entry name" value="DeoC"/>
    <property type="match status" value="1"/>
</dbReference>
<evidence type="ECO:0000256" key="6">
    <source>
        <dbReference type="ARBA" id="ARBA00056337"/>
    </source>
</evidence>
<dbReference type="Proteomes" id="UP000500767">
    <property type="component" value="Chromosome"/>
</dbReference>
<proteinExistence type="inferred from homology"/>
<protein>
    <recommendedName>
        <fullName evidence="7">Deoxyribose-phosphate aldolase</fullName>
        <shortName evidence="7">DERA</shortName>
        <ecNumber evidence="7">4.1.2.4</ecNumber>
    </recommendedName>
    <alternativeName>
        <fullName evidence="7">2-deoxy-D-ribose 5-phosphate aldolase</fullName>
    </alternativeName>
    <alternativeName>
        <fullName evidence="7">Phosphodeoxyriboaldolase</fullName>
        <shortName evidence="7">Deoxyriboaldolase</shortName>
    </alternativeName>
</protein>
<feature type="active site" description="Schiff-base intermediate with acetaldehyde" evidence="7">
    <location>
        <position position="158"/>
    </location>
</feature>
<evidence type="ECO:0000256" key="5">
    <source>
        <dbReference type="ARBA" id="ARBA00048791"/>
    </source>
</evidence>
<dbReference type="PANTHER" id="PTHR10889:SF1">
    <property type="entry name" value="DEOXYRIBOSE-PHOSPHATE ALDOLASE"/>
    <property type="match status" value="1"/>
</dbReference>
<keyword evidence="2 7" id="KW-0963">Cytoplasm</keyword>
<comment type="similarity">
    <text evidence="1 7">Belongs to the DeoC/FbaB aldolase family. DeoC type 1 subfamily.</text>
</comment>
<dbReference type="UniPathway" id="UPA00002">
    <property type="reaction ID" value="UER00468"/>
</dbReference>
<evidence type="ECO:0000256" key="1">
    <source>
        <dbReference type="ARBA" id="ARBA00010936"/>
    </source>
</evidence>
<dbReference type="KEGG" id="lck:HN018_20390"/>
<comment type="subcellular location">
    <subcellularLocation>
        <location evidence="7">Cytoplasm</location>
    </subcellularLocation>
</comment>
<dbReference type="PANTHER" id="PTHR10889">
    <property type="entry name" value="DEOXYRIBOSE-PHOSPHATE ALDOLASE"/>
    <property type="match status" value="1"/>
</dbReference>
<accession>A0A6M8HU73</accession>
<dbReference type="GO" id="GO:0004139">
    <property type="term" value="F:deoxyribose-phosphate aldolase activity"/>
    <property type="evidence" value="ECO:0007669"/>
    <property type="project" value="UniProtKB-UniRule"/>
</dbReference>
<keyword evidence="9" id="KW-1185">Reference proteome</keyword>